<dbReference type="Proteomes" id="UP001596114">
    <property type="component" value="Unassembled WGS sequence"/>
</dbReference>
<gene>
    <name evidence="5" type="ORF">ACFPPA_07085</name>
</gene>
<dbReference type="Pfam" id="PF09712">
    <property type="entry name" value="PHA_synth_III_E"/>
    <property type="match status" value="1"/>
</dbReference>
<evidence type="ECO:0000256" key="1">
    <source>
        <dbReference type="ARBA" id="ARBA00004683"/>
    </source>
</evidence>
<reference evidence="6" key="1">
    <citation type="journal article" date="2019" name="Int. J. Syst. Evol. Microbiol.">
        <title>The Global Catalogue of Microorganisms (GCM) 10K type strain sequencing project: providing services to taxonomists for standard genome sequencing and annotation.</title>
        <authorList>
            <consortium name="The Broad Institute Genomics Platform"/>
            <consortium name="The Broad Institute Genome Sequencing Center for Infectious Disease"/>
            <person name="Wu L."/>
            <person name="Ma J."/>
        </authorList>
    </citation>
    <scope>NUCLEOTIDE SEQUENCE [LARGE SCALE GENOMIC DNA]</scope>
    <source>
        <strain evidence="6">CGMCC 1.16619</strain>
    </source>
</reference>
<proteinExistence type="predicted"/>
<keyword evidence="6" id="KW-1185">Reference proteome</keyword>
<feature type="region of interest" description="Disordered" evidence="4">
    <location>
        <begin position="306"/>
        <end position="398"/>
    </location>
</feature>
<evidence type="ECO:0000313" key="6">
    <source>
        <dbReference type="Proteomes" id="UP001596114"/>
    </source>
</evidence>
<keyword evidence="3" id="KW-0583">PHB biosynthesis</keyword>
<protein>
    <recommendedName>
        <fullName evidence="2">Poly(3-hydroxyalkanoate) polymerase subunit PhaE</fullName>
    </recommendedName>
</protein>
<evidence type="ECO:0000313" key="5">
    <source>
        <dbReference type="EMBL" id="MFC5525503.1"/>
    </source>
</evidence>
<accession>A0ABW0QLY6</accession>
<comment type="caution">
    <text evidence="5">The sequence shown here is derived from an EMBL/GenBank/DDBJ whole genome shotgun (WGS) entry which is preliminary data.</text>
</comment>
<evidence type="ECO:0000256" key="4">
    <source>
        <dbReference type="SAM" id="MobiDB-lite"/>
    </source>
</evidence>
<sequence length="398" mass="42953">MADPANDFIRDYQALAQQSWDAWTRQLQQQQPPPSMANPFFAPPPAPAAGNDTLERTLSGLKGYFDWMQAAAAGGMPGQSGDWRQQLQQMFGGASQPFAQAFGGIDSAGAEGFARQWQSWMQAAQHGGFGEMPGASQGPTPAFGLNREQQMQQQEMAAAVMESLQASGRYQALIQRANAQGMERLQDKLAQHAEPGRQIDSLKALYDLWVDAAEEAYAEIALSDEFREVYGDMVNRQMRVRQLQQQQTEQICQQLGVPTRAEVSSLGERLQALRREFRAGRAASSESHADEVVAMRRELAALKRQLAAGPAATSAVKKTASARPSRSPVKKSAAGKVATRAVRKTPGAKKAAPAKPSRAPAKKSAAGKVATGVARKTAASKTKPGPASKSRPSPRKRK</sequence>
<evidence type="ECO:0000256" key="2">
    <source>
        <dbReference type="ARBA" id="ARBA00019066"/>
    </source>
</evidence>
<evidence type="ECO:0000256" key="3">
    <source>
        <dbReference type="ARBA" id="ARBA00022752"/>
    </source>
</evidence>
<dbReference type="EMBL" id="JBHSNF010000001">
    <property type="protein sequence ID" value="MFC5525503.1"/>
    <property type="molecule type" value="Genomic_DNA"/>
</dbReference>
<organism evidence="5 6">
    <name type="scientific">Rhodanobacter ginsengisoli</name>
    <dbReference type="NCBI Taxonomy" id="418646"/>
    <lineage>
        <taxon>Bacteria</taxon>
        <taxon>Pseudomonadati</taxon>
        <taxon>Pseudomonadota</taxon>
        <taxon>Gammaproteobacteria</taxon>
        <taxon>Lysobacterales</taxon>
        <taxon>Rhodanobacteraceae</taxon>
        <taxon>Rhodanobacter</taxon>
    </lineage>
</organism>
<dbReference type="InterPro" id="IPR010123">
    <property type="entry name" value="PHA_synth_III_E"/>
</dbReference>
<comment type="pathway">
    <text evidence="1">Biopolymer metabolism; poly-(R)-3-hydroxybutanoate biosynthesis.</text>
</comment>
<feature type="compositionally biased region" description="Low complexity" evidence="4">
    <location>
        <begin position="348"/>
        <end position="368"/>
    </location>
</feature>
<feature type="compositionally biased region" description="Low complexity" evidence="4">
    <location>
        <begin position="311"/>
        <end position="322"/>
    </location>
</feature>
<name>A0ABW0QLY6_9GAMM</name>